<keyword evidence="5" id="KW-1185">Reference proteome</keyword>
<keyword evidence="2" id="KW-0560">Oxidoreductase</keyword>
<dbReference type="RefSeq" id="WP_085477699.1">
    <property type="nucleotide sequence ID" value="NZ_FXBM01000003.1"/>
</dbReference>
<dbReference type="EMBL" id="FXBM01000003">
    <property type="protein sequence ID" value="SMH49456.1"/>
    <property type="molecule type" value="Genomic_DNA"/>
</dbReference>
<comment type="similarity">
    <text evidence="1 3">Belongs to the short-chain dehydrogenases/reductases (SDR) family.</text>
</comment>
<dbReference type="AlphaFoldDB" id="A0A1X7PDT3"/>
<evidence type="ECO:0000256" key="2">
    <source>
        <dbReference type="ARBA" id="ARBA00023002"/>
    </source>
</evidence>
<dbReference type="PANTHER" id="PTHR43639:SF1">
    <property type="entry name" value="SHORT-CHAIN DEHYDROGENASE_REDUCTASE FAMILY PROTEIN"/>
    <property type="match status" value="1"/>
</dbReference>
<dbReference type="CDD" id="cd05233">
    <property type="entry name" value="SDR_c"/>
    <property type="match status" value="1"/>
</dbReference>
<sequence>MTGPGSEACRVALVTGANHGIGAAIAERLAADGLAVLVAFLAEEIPDHEPERQRAAHRTDGERVAERIRAAGGRARAVSADLRDAASAPLLFDAAEESLGPVDVLVNNATGSLIDTFRARDADWMGRPQRRVTAETIDRQFSVDARAGALLIAEFVERFERRGAHGGRIVSLTSGGERGFPGEVSYGAAKAALVDYTMSASLELSVLGITANALHPPVTDTGWVTDEVRESVAQNDHFFDVARPEEVGDLASFLVSPAGRRVTGNVIRMA</sequence>
<dbReference type="PRINTS" id="PR00080">
    <property type="entry name" value="SDRFAMILY"/>
</dbReference>
<dbReference type="PRINTS" id="PR00081">
    <property type="entry name" value="GDHRDH"/>
</dbReference>
<dbReference type="OrthoDB" id="9803333at2"/>
<dbReference type="InterPro" id="IPR002347">
    <property type="entry name" value="SDR_fam"/>
</dbReference>
<dbReference type="STRING" id="1891671.SAMN06295885_3319"/>
<proteinExistence type="inferred from homology"/>
<dbReference type="GO" id="GO:0016491">
    <property type="term" value="F:oxidoreductase activity"/>
    <property type="evidence" value="ECO:0007669"/>
    <property type="project" value="UniProtKB-KW"/>
</dbReference>
<reference evidence="5" key="1">
    <citation type="submission" date="2017-04" db="EMBL/GenBank/DDBJ databases">
        <authorList>
            <person name="Varghese N."/>
            <person name="Submissions S."/>
        </authorList>
    </citation>
    <scope>NUCLEOTIDE SEQUENCE [LARGE SCALE GENOMIC DNA]</scope>
    <source>
        <strain evidence="5">VKM Ac-2121</strain>
    </source>
</reference>
<dbReference type="InterPro" id="IPR036291">
    <property type="entry name" value="NAD(P)-bd_dom_sf"/>
</dbReference>
<protein>
    <submittedName>
        <fullName evidence="4">3-oxoacyl-[acyl-carrier protein] reductase</fullName>
    </submittedName>
</protein>
<evidence type="ECO:0000313" key="5">
    <source>
        <dbReference type="Proteomes" id="UP000193711"/>
    </source>
</evidence>
<evidence type="ECO:0000256" key="3">
    <source>
        <dbReference type="RuleBase" id="RU000363"/>
    </source>
</evidence>
<dbReference type="Pfam" id="PF00106">
    <property type="entry name" value="adh_short"/>
    <property type="match status" value="1"/>
</dbReference>
<dbReference type="SUPFAM" id="SSF51735">
    <property type="entry name" value="NAD(P)-binding Rossmann-fold domains"/>
    <property type="match status" value="1"/>
</dbReference>
<dbReference type="Proteomes" id="UP000193711">
    <property type="component" value="Unassembled WGS sequence"/>
</dbReference>
<organism evidence="4 5">
    <name type="scientific">Rathayibacter oskolensis</name>
    <dbReference type="NCBI Taxonomy" id="1891671"/>
    <lineage>
        <taxon>Bacteria</taxon>
        <taxon>Bacillati</taxon>
        <taxon>Actinomycetota</taxon>
        <taxon>Actinomycetes</taxon>
        <taxon>Micrococcales</taxon>
        <taxon>Microbacteriaceae</taxon>
        <taxon>Rathayibacter</taxon>
    </lineage>
</organism>
<gene>
    <name evidence="4" type="ORF">SAMN06295885_3319</name>
</gene>
<dbReference type="PANTHER" id="PTHR43639">
    <property type="entry name" value="OXIDOREDUCTASE, SHORT-CHAIN DEHYDROGENASE/REDUCTASE FAMILY (AFU_ORTHOLOGUE AFUA_5G02870)"/>
    <property type="match status" value="1"/>
</dbReference>
<name>A0A1X7PDT3_9MICO</name>
<dbReference type="Gene3D" id="3.40.50.720">
    <property type="entry name" value="NAD(P)-binding Rossmann-like Domain"/>
    <property type="match status" value="1"/>
</dbReference>
<evidence type="ECO:0000313" key="4">
    <source>
        <dbReference type="EMBL" id="SMH49456.1"/>
    </source>
</evidence>
<accession>A0A1X7PDT3</accession>
<evidence type="ECO:0000256" key="1">
    <source>
        <dbReference type="ARBA" id="ARBA00006484"/>
    </source>
</evidence>